<dbReference type="PANTHER" id="PTHR12110">
    <property type="entry name" value="HYDROXYPYRUVATE ISOMERASE"/>
    <property type="match status" value="1"/>
</dbReference>
<reference evidence="2" key="1">
    <citation type="journal article" date="2017" name="Appl. Environ. Microbiol.">
        <title>Molecular characterization of an Endozoicomonas-like organism causing infection in king scallop Pecten maximus L.</title>
        <authorList>
            <person name="Cano I."/>
            <person name="van Aerle R."/>
            <person name="Ross S."/>
            <person name="Verner-Jeffreys D.W."/>
            <person name="Paley R.K."/>
            <person name="Rimmer G."/>
            <person name="Ryder D."/>
            <person name="Hooper P."/>
            <person name="Stone D."/>
            <person name="Feist S.W."/>
        </authorList>
    </citation>
    <scope>NUCLEOTIDE SEQUENCE</scope>
</reference>
<dbReference type="InterPro" id="IPR050312">
    <property type="entry name" value="IolE/XylAMocC-like"/>
</dbReference>
<feature type="domain" description="Xylose isomerase-like TIM barrel" evidence="1">
    <location>
        <begin position="40"/>
        <end position="296"/>
    </location>
</feature>
<dbReference type="AlphaFoldDB" id="A0A2H9T516"/>
<dbReference type="Pfam" id="PF01261">
    <property type="entry name" value="AP_endonuc_2"/>
    <property type="match status" value="1"/>
</dbReference>
<accession>A0A2H9T516</accession>
<evidence type="ECO:0000259" key="1">
    <source>
        <dbReference type="Pfam" id="PF01261"/>
    </source>
</evidence>
<comment type="caution">
    <text evidence="2">The sequence shown here is derived from an EMBL/GenBank/DDBJ whole genome shotgun (WGS) entry which is preliminary data.</text>
</comment>
<organism evidence="2">
    <name type="scientific">invertebrate metagenome</name>
    <dbReference type="NCBI Taxonomy" id="1711999"/>
    <lineage>
        <taxon>unclassified sequences</taxon>
        <taxon>metagenomes</taxon>
        <taxon>organismal metagenomes</taxon>
    </lineage>
</organism>
<dbReference type="Gene3D" id="3.20.20.150">
    <property type="entry name" value="Divalent-metal-dependent TIM barrel enzymes"/>
    <property type="match status" value="1"/>
</dbReference>
<sequence>MGERPMNQGIHTVRIANAPCSWGVEDPNNPDNPSWQQVLDETQKAGYSGLELGPYGFLPTDAVQLRDELGKRELSVCGGTIFEPLWDKQHRPYVLEKTRQICQLLAQVNTKYLVVIDSVNKTRSPFAGLFHQAPRLDQTDWKAMMETIGQVSDIAWDGYGIKPVLHPHAGGYIEFADEVSRALDDLSPEKIALCLDTGHCVYAGMNPVKWLYDCRDRLDYVHFKDVNQDKLRRCVNGHIGFWEACKKGVMCPIGEGCVNYPAVHEILKKMDYNGWIVIEQERDPKTAGTSLDDVRKSILHLEDSGFCS</sequence>
<evidence type="ECO:0000313" key="2">
    <source>
        <dbReference type="EMBL" id="PJE78299.1"/>
    </source>
</evidence>
<name>A0A2H9T516_9ZZZZ</name>
<dbReference type="EMBL" id="NSIT01000211">
    <property type="protein sequence ID" value="PJE78299.1"/>
    <property type="molecule type" value="Genomic_DNA"/>
</dbReference>
<proteinExistence type="predicted"/>
<dbReference type="EC" id="4.2.1.44" evidence="2"/>
<dbReference type="PANTHER" id="PTHR12110:SF41">
    <property type="entry name" value="INOSOSE DEHYDRATASE"/>
    <property type="match status" value="1"/>
</dbReference>
<dbReference type="GO" id="GO:0050114">
    <property type="term" value="F:myo-inosose-2 dehydratase activity"/>
    <property type="evidence" value="ECO:0007669"/>
    <property type="project" value="UniProtKB-EC"/>
</dbReference>
<dbReference type="InterPro" id="IPR013022">
    <property type="entry name" value="Xyl_isomerase-like_TIM-brl"/>
</dbReference>
<dbReference type="SUPFAM" id="SSF51658">
    <property type="entry name" value="Xylose isomerase-like"/>
    <property type="match status" value="1"/>
</dbReference>
<keyword evidence="2" id="KW-0456">Lyase</keyword>
<protein>
    <submittedName>
        <fullName evidence="2">Inosose dehydratase</fullName>
        <ecNumber evidence="2">4.2.1.44</ecNumber>
    </submittedName>
</protein>
<dbReference type="InterPro" id="IPR036237">
    <property type="entry name" value="Xyl_isomerase-like_sf"/>
</dbReference>
<gene>
    <name evidence="2" type="primary">iolE_2</name>
    <name evidence="2" type="ORF">CI610_02774</name>
</gene>